<dbReference type="SUPFAM" id="SSF63829">
    <property type="entry name" value="Calcium-dependent phosphotriesterase"/>
    <property type="match status" value="2"/>
</dbReference>
<dbReference type="Proteomes" id="UP000676169">
    <property type="component" value="Chromosome"/>
</dbReference>
<keyword evidence="3" id="KW-0597">Phosphoprotein</keyword>
<dbReference type="Gene3D" id="2.130.10.10">
    <property type="entry name" value="YVTN repeat-like/Quinoprotein amine dehydrogenase"/>
    <property type="match status" value="3"/>
</dbReference>
<feature type="domain" description="Right handed beta helix" evidence="7">
    <location>
        <begin position="1008"/>
        <end position="1127"/>
    </location>
</feature>
<dbReference type="SUPFAM" id="SSF51126">
    <property type="entry name" value="Pectin lyase-like"/>
    <property type="match status" value="1"/>
</dbReference>
<dbReference type="PANTHER" id="PTHR43547">
    <property type="entry name" value="TWO-COMPONENT HISTIDINE KINASE"/>
    <property type="match status" value="1"/>
</dbReference>
<evidence type="ECO:0000313" key="10">
    <source>
        <dbReference type="Proteomes" id="UP000676169"/>
    </source>
</evidence>
<dbReference type="Pfam" id="PF23764">
    <property type="entry name" value="Beta-barrel_GLAA-B_II"/>
    <property type="match status" value="1"/>
</dbReference>
<dbReference type="GO" id="GO:0000155">
    <property type="term" value="F:phosphorelay sensor kinase activity"/>
    <property type="evidence" value="ECO:0007669"/>
    <property type="project" value="TreeGrafter"/>
</dbReference>
<dbReference type="EMBL" id="CP073100">
    <property type="protein sequence ID" value="QUE53018.1"/>
    <property type="molecule type" value="Genomic_DNA"/>
</dbReference>
<organism evidence="9 10">
    <name type="scientific">Luteolibacter ambystomatis</name>
    <dbReference type="NCBI Taxonomy" id="2824561"/>
    <lineage>
        <taxon>Bacteria</taxon>
        <taxon>Pseudomonadati</taxon>
        <taxon>Verrucomicrobiota</taxon>
        <taxon>Verrucomicrobiia</taxon>
        <taxon>Verrucomicrobiales</taxon>
        <taxon>Verrucomicrobiaceae</taxon>
        <taxon>Luteolibacter</taxon>
    </lineage>
</organism>
<comment type="catalytic activity">
    <reaction evidence="2">
        <text>Hydrolysis of terminal, non-reducing branched (1-&gt;3)-alpha-D-galactosidic residues, producing free D-galactose.</text>
        <dbReference type="EC" id="3.2.1.n1"/>
    </reaction>
</comment>
<dbReference type="KEGG" id="lamb:KBB96_09015"/>
<keyword evidence="4" id="KW-0677">Repeat</keyword>
<evidence type="ECO:0000313" key="9">
    <source>
        <dbReference type="EMBL" id="QUE53018.1"/>
    </source>
</evidence>
<evidence type="ECO:0000256" key="2">
    <source>
        <dbReference type="ARBA" id="ARBA00001271"/>
    </source>
</evidence>
<dbReference type="InterPro" id="IPR015943">
    <property type="entry name" value="WD40/YVTN_repeat-like_dom_sf"/>
</dbReference>
<keyword evidence="6" id="KW-0326">Glycosidase</keyword>
<feature type="domain" description="GLAA-B beta-barrel" evidence="8">
    <location>
        <begin position="931"/>
        <end position="993"/>
    </location>
</feature>
<dbReference type="InterPro" id="IPR011050">
    <property type="entry name" value="Pectin_lyase_fold/virulence"/>
</dbReference>
<evidence type="ECO:0000259" key="8">
    <source>
        <dbReference type="Pfam" id="PF23764"/>
    </source>
</evidence>
<keyword evidence="10" id="KW-1185">Reference proteome</keyword>
<comment type="catalytic activity">
    <reaction evidence="1">
        <text>Hydrolysis of terminal, non-reducing alpha-D-galactose residues in alpha-D-galactosides, including galactose oligosaccharides, galactomannans and galactolipids.</text>
        <dbReference type="EC" id="3.2.1.22"/>
    </reaction>
</comment>
<dbReference type="InterPro" id="IPR011110">
    <property type="entry name" value="Reg_prop"/>
</dbReference>
<evidence type="ECO:0000256" key="6">
    <source>
        <dbReference type="ARBA" id="ARBA00023295"/>
    </source>
</evidence>
<evidence type="ECO:0000256" key="3">
    <source>
        <dbReference type="ARBA" id="ARBA00022553"/>
    </source>
</evidence>
<evidence type="ECO:0000256" key="5">
    <source>
        <dbReference type="ARBA" id="ARBA00022801"/>
    </source>
</evidence>
<dbReference type="PANTHER" id="PTHR43547:SF2">
    <property type="entry name" value="HYBRID SIGNAL TRANSDUCTION HISTIDINE KINASE C"/>
    <property type="match status" value="1"/>
</dbReference>
<dbReference type="InterPro" id="IPR056441">
    <property type="entry name" value="Beta-barrel_GLAA-B_II"/>
</dbReference>
<dbReference type="GO" id="GO:0004557">
    <property type="term" value="F:alpha-galactosidase activity"/>
    <property type="evidence" value="ECO:0007669"/>
    <property type="project" value="UniProtKB-EC"/>
</dbReference>
<reference evidence="9" key="1">
    <citation type="submission" date="2021-04" db="EMBL/GenBank/DDBJ databases">
        <title>Luteolibacter sp. 32A isolated from the skin of an Anderson's salamander (Ambystoma andersonii).</title>
        <authorList>
            <person name="Spergser J."/>
            <person name="Busse H.-J."/>
        </authorList>
    </citation>
    <scope>NUCLEOTIDE SEQUENCE</scope>
    <source>
        <strain evidence="9">32A</strain>
    </source>
</reference>
<sequence length="1648" mass="175789">MIRILICWFTLIAGGMASPHAIAIWRAGSGLPHQNVRAITQTSDGCIWVGTADGLARFDGAHFTVYRSDTVRDLGTARIERLAAGASGRLWIGTADRILLKHEGGIFTRVLDRGEPLLAAGFEILTEDRQGSLWITTLGGRILRLEDGKPRDMSAVWKTGGQLRLDGDGQPVVNTPSALFRLRGDTLEPIAGQPTGVTRYLAPGYGGFWMEQGGQVRRWKEGQGFEVAASPRWGARDLTFGIEDHRHQLWLATSGQGLLCYGPDGSVHSLDTTSGFAGDFVQALFEDRDGNVWVGTAGGGLGRISPAWFQVFGKSQGLSSDRATAVCQDGTGTIWVGTAGDGINRIDANGAPSPGEFPQFARRTISTLSAGPDGVVWAGFGDGGLQKWQDGKWSPAGGWPEAGAAVQALLLDRNGSLWVGQKTRNRLARIASDRVVVLDLPNPVAVADVRAFAQDRDGSIWIGTDGSGLFRHRDGAFTRYSIHDGLPSDSIWSLLACDDGSLWIGTAGEGIARWKDGRFATCGKEQGLPESVICAIRNDHQGGIWLTGYQGLFRLDRGSLEDSFEKGTRVAPVVFGRADGLPELQGVSSGSPSLLTPEGRLWFATTAGAVTVDPKDRVREAMPPPVFIDSLVVDGVAMDPAGPLSIPAGRYDFFSTNATRRACYTSNSTESGSDAVRTIALDLSDLNNTTVEGHGATLMMRGKMTMLVAERCSGLTLNNLTFDFARPTVSEFTAIEKQSTYWVARVHPQSTYQITGGNRVLWTGEDWSTYHNMVQHYDPATLTTWRGGDPTASATAVTDLGNGTLRFDVPSGSLANVVVGRTYQVRNTTRDQVGMWFNRGSNLTVQDVKVRSMHGFGMLFQFMDGVGLKRIEVAPPSGSGRTCASAADILHFSGCKGLVSITDSKLTAAQDDALNIHGTHLRIVSQPAANQVRVRFMHAQSWGFQAFIPGDQIEFVRKDTLLSYGSASVTVVAMTSDPREQILTLDANAPAGVVLNSDAVENVTWTPSVEVLNCDIAQIPTRGFLLTSRRPTLIQGNRFFRTQNPAILVEDDAAGWYESGPVRDLTLRGNSFYECGENVVQLDPQNTTHSGAVHSNLRVRDNIFTLKGTGGVRTKSTDTVSISANRFRLNNGTSPAASSLVSTTNTTNLAIGVNTTEPSSAPAIRVTNGDFETTTGNTVVPGWFSSSTTGPVILNDPSGTGHLAKLPAGTAIYQEIGPTDPAKPNHFQWTLSQRALSGQTGALQVSIHVWDARFTAADGSDISVIPPLYQITIPASSDGLPHTRGGDVDLSSLPVGSRVWLRIAAPLADAAVDAINGTMGAAPDTSHYASWAFASGLFDADTAPMADPDQDGLPNLLEYLLEDYEPTITDPAPFIITYDTLTGLPLYGYRPRATQDAELIPEYQSGSLDGIWHTVVNGVAGLTLTTDGTGTRWIGVTAQADSKSFLRLRGAFLPYPAPVVQNPGFELPDQTGLSPAYSSSSPSGWTFASPVNGGVEEIRDNRFGTSGPEGTRLTGLGGQGDQVGYINLGSSGTATASATSASPGNVAPNTTYTLTIAFAQRASGDRHPNGNFGLLVNGTFVGTFTTITGQSLTTGFNNLTYTWTSPGPGDPMIGQPLQIRMNFTYSTAAGGWQQAQFDNVRLTASAAP</sequence>
<dbReference type="InterPro" id="IPR039448">
    <property type="entry name" value="Beta_helix"/>
</dbReference>
<keyword evidence="5" id="KW-0378">Hydrolase</keyword>
<accession>A0A975PGS2</accession>
<dbReference type="RefSeq" id="WP_211634362.1">
    <property type="nucleotide sequence ID" value="NZ_CP073100.1"/>
</dbReference>
<dbReference type="Pfam" id="PF07494">
    <property type="entry name" value="Reg_prop"/>
    <property type="match status" value="4"/>
</dbReference>
<gene>
    <name evidence="9" type="ORF">KBB96_09015</name>
</gene>
<dbReference type="InterPro" id="IPR054720">
    <property type="entry name" value="HpiC1"/>
</dbReference>
<evidence type="ECO:0000256" key="4">
    <source>
        <dbReference type="ARBA" id="ARBA00022737"/>
    </source>
</evidence>
<dbReference type="InterPro" id="IPR012334">
    <property type="entry name" value="Pectin_lyas_fold"/>
</dbReference>
<name>A0A975PGS2_9BACT</name>
<protein>
    <submittedName>
        <fullName evidence="9">Right-handed parallel beta-helix repeat-containing protein</fullName>
    </submittedName>
</protein>
<dbReference type="Gene3D" id="2.160.20.10">
    <property type="entry name" value="Single-stranded right-handed beta-helix, Pectin lyase-like"/>
    <property type="match status" value="2"/>
</dbReference>
<evidence type="ECO:0000256" key="1">
    <source>
        <dbReference type="ARBA" id="ARBA00001255"/>
    </source>
</evidence>
<evidence type="ECO:0000259" key="7">
    <source>
        <dbReference type="Pfam" id="PF13229"/>
    </source>
</evidence>
<dbReference type="Pfam" id="PF22825">
    <property type="entry name" value="HpiC1-like"/>
    <property type="match status" value="1"/>
</dbReference>
<proteinExistence type="predicted"/>
<dbReference type="Pfam" id="PF13229">
    <property type="entry name" value="Beta_helix"/>
    <property type="match status" value="1"/>
</dbReference>